<dbReference type="Pfam" id="PF00842">
    <property type="entry name" value="Ala_racemase_C"/>
    <property type="match status" value="1"/>
</dbReference>
<dbReference type="PANTHER" id="PTHR30511:SF0">
    <property type="entry name" value="ALANINE RACEMASE, CATABOLIC-RELATED"/>
    <property type="match status" value="1"/>
</dbReference>
<evidence type="ECO:0000313" key="9">
    <source>
        <dbReference type="EMBL" id="SMA50329.1"/>
    </source>
</evidence>
<feature type="binding site" evidence="5 7">
    <location>
        <position position="130"/>
    </location>
    <ligand>
        <name>substrate</name>
    </ligand>
</feature>
<dbReference type="Proteomes" id="UP000196573">
    <property type="component" value="Unassembled WGS sequence"/>
</dbReference>
<evidence type="ECO:0000256" key="1">
    <source>
        <dbReference type="ARBA" id="ARBA00000316"/>
    </source>
</evidence>
<proteinExistence type="inferred from homology"/>
<dbReference type="Gene3D" id="2.40.37.10">
    <property type="entry name" value="Lyase, Ornithine Decarboxylase, Chain A, domain 1"/>
    <property type="match status" value="1"/>
</dbReference>
<comment type="catalytic activity">
    <reaction evidence="1 5">
        <text>L-alanine = D-alanine</text>
        <dbReference type="Rhea" id="RHEA:20249"/>
        <dbReference type="ChEBI" id="CHEBI:57416"/>
        <dbReference type="ChEBI" id="CHEBI:57972"/>
        <dbReference type="EC" id="5.1.1.1"/>
    </reaction>
</comment>
<reference evidence="9 10" key="1">
    <citation type="submission" date="2017-03" db="EMBL/GenBank/DDBJ databases">
        <authorList>
            <person name="Afonso C.L."/>
            <person name="Miller P.J."/>
            <person name="Scott M.A."/>
            <person name="Spackman E."/>
            <person name="Goraichik I."/>
            <person name="Dimitrov K.M."/>
            <person name="Suarez D.L."/>
            <person name="Swayne D.E."/>
        </authorList>
    </citation>
    <scope>NUCLEOTIDE SEQUENCE [LARGE SCALE GENOMIC DNA]</scope>
    <source>
        <strain evidence="9">SB41UT1</strain>
    </source>
</reference>
<dbReference type="PROSITE" id="PS00395">
    <property type="entry name" value="ALANINE_RACEMASE"/>
    <property type="match status" value="1"/>
</dbReference>
<dbReference type="SMART" id="SM01005">
    <property type="entry name" value="Ala_racemase_C"/>
    <property type="match status" value="1"/>
</dbReference>
<dbReference type="OrthoDB" id="9813814at2"/>
<evidence type="ECO:0000313" key="10">
    <source>
        <dbReference type="Proteomes" id="UP000196573"/>
    </source>
</evidence>
<dbReference type="SUPFAM" id="SSF50621">
    <property type="entry name" value="Alanine racemase C-terminal domain-like"/>
    <property type="match status" value="1"/>
</dbReference>
<keyword evidence="4 5" id="KW-0413">Isomerase</keyword>
<name>A0A1X7AQG1_9GAMM</name>
<dbReference type="Pfam" id="PF01168">
    <property type="entry name" value="Ala_racemase_N"/>
    <property type="match status" value="1"/>
</dbReference>
<feature type="modified residue" description="N6-(pyridoxal phosphate)lysine" evidence="5 6">
    <location>
        <position position="34"/>
    </location>
</feature>
<dbReference type="NCBIfam" id="TIGR00492">
    <property type="entry name" value="alr"/>
    <property type="match status" value="1"/>
</dbReference>
<evidence type="ECO:0000256" key="5">
    <source>
        <dbReference type="HAMAP-Rule" id="MF_01201"/>
    </source>
</evidence>
<evidence type="ECO:0000259" key="8">
    <source>
        <dbReference type="SMART" id="SM01005"/>
    </source>
</evidence>
<dbReference type="InterPro" id="IPR009006">
    <property type="entry name" value="Ala_racemase/Decarboxylase_C"/>
</dbReference>
<dbReference type="InterPro" id="IPR029066">
    <property type="entry name" value="PLP-binding_barrel"/>
</dbReference>
<dbReference type="CDD" id="cd06827">
    <property type="entry name" value="PLPDE_III_AR_proteobact"/>
    <property type="match status" value="1"/>
</dbReference>
<evidence type="ECO:0000256" key="7">
    <source>
        <dbReference type="PIRSR" id="PIRSR600821-52"/>
    </source>
</evidence>
<dbReference type="InterPro" id="IPR000821">
    <property type="entry name" value="Ala_racemase"/>
</dbReference>
<feature type="binding site" evidence="5 7">
    <location>
        <position position="302"/>
    </location>
    <ligand>
        <name>substrate</name>
    </ligand>
</feature>
<keyword evidence="3 5" id="KW-0663">Pyridoxal phosphate</keyword>
<accession>A0A1X7AQG1</accession>
<comment type="pathway">
    <text evidence="5">Amino-acid biosynthesis; D-alanine biosynthesis; D-alanine from L-alanine: step 1/1.</text>
</comment>
<sequence>MSRPIQATINFSSLRKNLQLVRELTGKKVIGVIKADAYGHGAIPVARVLEEQKVDCLAVACIEEAINLREGGIQSPILLLEGFFSEEELPQIEQYQLSTVIRQTEQIDILSRWKGKPFDVWLKIDTGMHRIGFLPHEFSEAYRRLKECPSVRNVVLMTHFSSADEPEKPKTLQQINLFNSLTEGYAEETCMCNSAGIMQWPAAHGDWVRPGVMLYGSSPFIEPHPLDNRLEPVMELTSQIFSIHNLPAGAPIGYGETFITDRPMRIGVVATGYADGYPRHAPSGTPVLVNGQRTRLVGRISMDMLSIDLSHLPNAGIGDTVTLWGKGLPATEVAHHAGTISYELLCNLKRARIKYIDTAE</sequence>
<dbReference type="PRINTS" id="PR00992">
    <property type="entry name" value="ALARACEMASE"/>
</dbReference>
<dbReference type="RefSeq" id="WP_087112781.1">
    <property type="nucleotide sequence ID" value="NZ_CBCSCN010000013.1"/>
</dbReference>
<dbReference type="FunFam" id="3.20.20.10:FF:000002">
    <property type="entry name" value="Alanine racemase"/>
    <property type="match status" value="1"/>
</dbReference>
<comment type="function">
    <text evidence="5">Catalyzes the interconversion of L-alanine and D-alanine. May also act on other amino acids.</text>
</comment>
<dbReference type="InterPro" id="IPR020622">
    <property type="entry name" value="Ala_racemase_pyridoxalP-BS"/>
</dbReference>
<dbReference type="InterPro" id="IPR001608">
    <property type="entry name" value="Ala_racemase_N"/>
</dbReference>
<gene>
    <name evidence="9" type="primary">alr</name>
    <name evidence="9" type="ORF">EHSB41UT_04123</name>
</gene>
<dbReference type="GO" id="GO:0030632">
    <property type="term" value="P:D-alanine biosynthetic process"/>
    <property type="evidence" value="ECO:0007669"/>
    <property type="project" value="UniProtKB-UniRule"/>
</dbReference>
<dbReference type="UniPathway" id="UPA00042">
    <property type="reaction ID" value="UER00497"/>
</dbReference>
<dbReference type="Gene3D" id="3.20.20.10">
    <property type="entry name" value="Alanine racemase"/>
    <property type="match status" value="1"/>
</dbReference>
<dbReference type="InterPro" id="IPR011079">
    <property type="entry name" value="Ala_racemase_C"/>
</dbReference>
<evidence type="ECO:0000256" key="3">
    <source>
        <dbReference type="ARBA" id="ARBA00022898"/>
    </source>
</evidence>
<dbReference type="GO" id="GO:0005829">
    <property type="term" value="C:cytosol"/>
    <property type="evidence" value="ECO:0007669"/>
    <property type="project" value="TreeGrafter"/>
</dbReference>
<feature type="active site" description="Proton acceptor; specific for L-alanine" evidence="5">
    <location>
        <position position="254"/>
    </location>
</feature>
<evidence type="ECO:0000256" key="6">
    <source>
        <dbReference type="PIRSR" id="PIRSR600821-50"/>
    </source>
</evidence>
<feature type="active site" description="Proton acceptor; specific for D-alanine" evidence="5">
    <location>
        <position position="34"/>
    </location>
</feature>
<comment type="cofactor">
    <cofactor evidence="2 5 6">
        <name>pyridoxal 5'-phosphate</name>
        <dbReference type="ChEBI" id="CHEBI:597326"/>
    </cofactor>
</comment>
<dbReference type="PANTHER" id="PTHR30511">
    <property type="entry name" value="ALANINE RACEMASE"/>
    <property type="match status" value="1"/>
</dbReference>
<dbReference type="HAMAP" id="MF_01201">
    <property type="entry name" value="Ala_racemase"/>
    <property type="match status" value="1"/>
</dbReference>
<evidence type="ECO:0000256" key="2">
    <source>
        <dbReference type="ARBA" id="ARBA00001933"/>
    </source>
</evidence>
<dbReference type="SUPFAM" id="SSF51419">
    <property type="entry name" value="PLP-binding barrel"/>
    <property type="match status" value="1"/>
</dbReference>
<keyword evidence="10" id="KW-1185">Reference proteome</keyword>
<comment type="similarity">
    <text evidence="5">Belongs to the alanine racemase family.</text>
</comment>
<dbReference type="EC" id="5.1.1.1" evidence="5"/>
<protein>
    <recommendedName>
        <fullName evidence="5">Alanine racemase</fullName>
        <ecNumber evidence="5">5.1.1.1</ecNumber>
    </recommendedName>
</protein>
<organism evidence="9 10">
    <name type="scientific">Parendozoicomonas haliclonae</name>
    <dbReference type="NCBI Taxonomy" id="1960125"/>
    <lineage>
        <taxon>Bacteria</taxon>
        <taxon>Pseudomonadati</taxon>
        <taxon>Pseudomonadota</taxon>
        <taxon>Gammaproteobacteria</taxon>
        <taxon>Oceanospirillales</taxon>
        <taxon>Endozoicomonadaceae</taxon>
        <taxon>Parendozoicomonas</taxon>
    </lineage>
</organism>
<dbReference type="GO" id="GO:0008784">
    <property type="term" value="F:alanine racemase activity"/>
    <property type="evidence" value="ECO:0007669"/>
    <property type="project" value="UniProtKB-UniRule"/>
</dbReference>
<dbReference type="AlphaFoldDB" id="A0A1X7AQG1"/>
<evidence type="ECO:0000256" key="4">
    <source>
        <dbReference type="ARBA" id="ARBA00023235"/>
    </source>
</evidence>
<dbReference type="GO" id="GO:0030170">
    <property type="term" value="F:pyridoxal phosphate binding"/>
    <property type="evidence" value="ECO:0007669"/>
    <property type="project" value="UniProtKB-UniRule"/>
</dbReference>
<dbReference type="EMBL" id="FWPT01000011">
    <property type="protein sequence ID" value="SMA50329.1"/>
    <property type="molecule type" value="Genomic_DNA"/>
</dbReference>
<feature type="domain" description="Alanine racemase C-terminal" evidence="8">
    <location>
        <begin position="233"/>
        <end position="356"/>
    </location>
</feature>